<gene>
    <name evidence="1" type="ORF">BQ4739_LOCUS4063</name>
</gene>
<protein>
    <submittedName>
        <fullName evidence="1">Uncharacterized protein</fullName>
    </submittedName>
</protein>
<evidence type="ECO:0000313" key="1">
    <source>
        <dbReference type="EMBL" id="SZX63527.1"/>
    </source>
</evidence>
<reference evidence="1 2" key="1">
    <citation type="submission" date="2016-10" db="EMBL/GenBank/DDBJ databases">
        <authorList>
            <person name="Cai Z."/>
        </authorList>
    </citation>
    <scope>NUCLEOTIDE SEQUENCE [LARGE SCALE GENOMIC DNA]</scope>
</reference>
<evidence type="ECO:0000313" key="2">
    <source>
        <dbReference type="Proteomes" id="UP000256970"/>
    </source>
</evidence>
<proteinExistence type="predicted"/>
<sequence length="205" mass="21071">MGDLDKINATGSPTSGADVSIDYAAVLCCAAPAAAAQRVLFDPNRGDLDKINRVLFDPNRGDLDKINDYTANVYFGEVDIAEADPVIAAAGGVASAGLKVVYGTGTNFDYEAPTSSLTVGPGAKAIGAAIARFNGAASAKALGRIDGNTNLNYNRNAWNGNTATVGTTTVLNRGISAGAYLDRTSGNDNDALLEQPAVNNWAFGH</sequence>
<dbReference type="AlphaFoldDB" id="A0A383VD82"/>
<dbReference type="EMBL" id="FNXT01000329">
    <property type="protein sequence ID" value="SZX63527.1"/>
    <property type="molecule type" value="Genomic_DNA"/>
</dbReference>
<organism evidence="1 2">
    <name type="scientific">Tetradesmus obliquus</name>
    <name type="common">Green alga</name>
    <name type="synonym">Acutodesmus obliquus</name>
    <dbReference type="NCBI Taxonomy" id="3088"/>
    <lineage>
        <taxon>Eukaryota</taxon>
        <taxon>Viridiplantae</taxon>
        <taxon>Chlorophyta</taxon>
        <taxon>core chlorophytes</taxon>
        <taxon>Chlorophyceae</taxon>
        <taxon>CS clade</taxon>
        <taxon>Sphaeropleales</taxon>
        <taxon>Scenedesmaceae</taxon>
        <taxon>Tetradesmus</taxon>
    </lineage>
</organism>
<name>A0A383VD82_TETOB</name>
<keyword evidence="2" id="KW-1185">Reference proteome</keyword>
<dbReference type="Proteomes" id="UP000256970">
    <property type="component" value="Unassembled WGS sequence"/>
</dbReference>
<accession>A0A383VD82</accession>